<evidence type="ECO:0000313" key="2">
    <source>
        <dbReference type="EMBL" id="KAK9107492.1"/>
    </source>
</evidence>
<keyword evidence="3" id="KW-1185">Reference proteome</keyword>
<feature type="compositionally biased region" description="Basic and acidic residues" evidence="1">
    <location>
        <begin position="66"/>
        <end position="76"/>
    </location>
</feature>
<protein>
    <submittedName>
        <fullName evidence="2">Uncharacterized protein</fullName>
    </submittedName>
</protein>
<feature type="region of interest" description="Disordered" evidence="1">
    <location>
        <begin position="1"/>
        <end position="92"/>
    </location>
</feature>
<reference evidence="2 3" key="1">
    <citation type="submission" date="2024-01" db="EMBL/GenBank/DDBJ databases">
        <title>Genome assemblies of Stephania.</title>
        <authorList>
            <person name="Yang L."/>
        </authorList>
    </citation>
    <scope>NUCLEOTIDE SEQUENCE [LARGE SCALE GENOMIC DNA]</scope>
    <source>
        <strain evidence="2">YNDBR</strain>
        <tissue evidence="2">Leaf</tissue>
    </source>
</reference>
<proteinExistence type="predicted"/>
<feature type="compositionally biased region" description="Basic and acidic residues" evidence="1">
    <location>
        <begin position="20"/>
        <end position="36"/>
    </location>
</feature>
<name>A0AAP0FIH9_9MAGN</name>
<feature type="compositionally biased region" description="Low complexity" evidence="1">
    <location>
        <begin position="39"/>
        <end position="55"/>
    </location>
</feature>
<gene>
    <name evidence="2" type="ORF">Syun_023503</name>
</gene>
<comment type="caution">
    <text evidence="2">The sequence shown here is derived from an EMBL/GenBank/DDBJ whole genome shotgun (WGS) entry which is preliminary data.</text>
</comment>
<evidence type="ECO:0000313" key="3">
    <source>
        <dbReference type="Proteomes" id="UP001420932"/>
    </source>
</evidence>
<organism evidence="2 3">
    <name type="scientific">Stephania yunnanensis</name>
    <dbReference type="NCBI Taxonomy" id="152371"/>
    <lineage>
        <taxon>Eukaryota</taxon>
        <taxon>Viridiplantae</taxon>
        <taxon>Streptophyta</taxon>
        <taxon>Embryophyta</taxon>
        <taxon>Tracheophyta</taxon>
        <taxon>Spermatophyta</taxon>
        <taxon>Magnoliopsida</taxon>
        <taxon>Ranunculales</taxon>
        <taxon>Menispermaceae</taxon>
        <taxon>Menispermoideae</taxon>
        <taxon>Cissampelideae</taxon>
        <taxon>Stephania</taxon>
    </lineage>
</organism>
<evidence type="ECO:0000256" key="1">
    <source>
        <dbReference type="SAM" id="MobiDB-lite"/>
    </source>
</evidence>
<sequence>MTSGGVQTDQRARWLGQAAAREREERCDVAEADRWRQRGGMAASSASSGAEADGGWRQARGWRRTSGGEKKRERESTGGARKIGSSSDAGVA</sequence>
<dbReference type="Proteomes" id="UP001420932">
    <property type="component" value="Unassembled WGS sequence"/>
</dbReference>
<dbReference type="AlphaFoldDB" id="A0AAP0FIH9"/>
<dbReference type="EMBL" id="JBBNAF010000010">
    <property type="protein sequence ID" value="KAK9107492.1"/>
    <property type="molecule type" value="Genomic_DNA"/>
</dbReference>
<accession>A0AAP0FIH9</accession>